<dbReference type="Proteomes" id="UP000017944">
    <property type="component" value="Unassembled WGS sequence"/>
</dbReference>
<evidence type="ECO:0000313" key="2">
    <source>
        <dbReference type="Proteomes" id="UP000017944"/>
    </source>
</evidence>
<dbReference type="AlphaFoldDB" id="A0A090NWM7"/>
<accession>A0A090NWM7</accession>
<sequence length="53" mass="6214">MFLRGQDRSRLTMDGHFGKGSSFPSVLRRIIDSRFFLRDFSQSPKSVYAVLRF</sequence>
<evidence type="ECO:0000313" key="1">
    <source>
        <dbReference type="EMBL" id="ESU78033.1"/>
    </source>
</evidence>
<gene>
    <name evidence="1" type="ORF">WRSd3_03171</name>
</gene>
<name>A0A090NWM7_SHIDY</name>
<reference evidence="1 2" key="1">
    <citation type="submission" date="2013-10" db="EMBL/GenBank/DDBJ databases">
        <title>Draft genomes and the virulence plasmids of Sd1617 vaccine constructs: WRSd3 and WRSd5.</title>
        <authorList>
            <person name="Aksomboon Vongsawan A."/>
            <person name="Venkatesan M.M."/>
            <person name="Vaisvil B."/>
            <person name="Emel G."/>
            <person name="Kepatral V."/>
            <person name="Sethabutr O."/>
            <person name="Serichantalergs O."/>
            <person name="Mason C."/>
        </authorList>
    </citation>
    <scope>NUCLEOTIDE SEQUENCE [LARGE SCALE GENOMIC DNA]</scope>
    <source>
        <strain evidence="1 2">WRSd3</strain>
    </source>
</reference>
<proteinExistence type="predicted"/>
<comment type="caution">
    <text evidence="1">The sequence shown here is derived from an EMBL/GenBank/DDBJ whole genome shotgun (WGS) entry which is preliminary data.</text>
</comment>
<dbReference type="EMBL" id="AXUT01000276">
    <property type="protein sequence ID" value="ESU78033.1"/>
    <property type="molecule type" value="Genomic_DNA"/>
</dbReference>
<organism evidence="1 2">
    <name type="scientific">Shigella dysenteriae WRSd3</name>
    <dbReference type="NCBI Taxonomy" id="1401327"/>
    <lineage>
        <taxon>Bacteria</taxon>
        <taxon>Pseudomonadati</taxon>
        <taxon>Pseudomonadota</taxon>
        <taxon>Gammaproteobacteria</taxon>
        <taxon>Enterobacterales</taxon>
        <taxon>Enterobacteriaceae</taxon>
        <taxon>Shigella</taxon>
    </lineage>
</organism>
<protein>
    <submittedName>
        <fullName evidence="1">Uncharacterized protein</fullName>
    </submittedName>
</protein>